<evidence type="ECO:0000256" key="2">
    <source>
        <dbReference type="PROSITE-ProRule" id="PRU00339"/>
    </source>
</evidence>
<dbReference type="RefSeq" id="WP_404629903.1">
    <property type="nucleotide sequence ID" value="NZ_JADIKM010000001.1"/>
</dbReference>
<dbReference type="PANTHER" id="PTHR12788:SF10">
    <property type="entry name" value="PROTEIN-TYROSINE SULFOTRANSFERASE"/>
    <property type="match status" value="1"/>
</dbReference>
<dbReference type="Pfam" id="PF13469">
    <property type="entry name" value="Sulfotransfer_3"/>
    <property type="match status" value="1"/>
</dbReference>
<dbReference type="InterPro" id="IPR026634">
    <property type="entry name" value="TPST-like"/>
</dbReference>
<keyword evidence="2" id="KW-0802">TPR repeat</keyword>
<dbReference type="EMBL" id="JADIKM010000001">
    <property type="protein sequence ID" value="MFK2902784.1"/>
    <property type="molecule type" value="Genomic_DNA"/>
</dbReference>
<dbReference type="PANTHER" id="PTHR12788">
    <property type="entry name" value="PROTEIN-TYROSINE SULFOTRANSFERASE 2"/>
    <property type="match status" value="1"/>
</dbReference>
<dbReference type="Proteomes" id="UP001620460">
    <property type="component" value="Unassembled WGS sequence"/>
</dbReference>
<feature type="repeat" description="TPR" evidence="2">
    <location>
        <begin position="36"/>
        <end position="69"/>
    </location>
</feature>
<gene>
    <name evidence="3" type="ORF">ISP17_02320</name>
</gene>
<dbReference type="PROSITE" id="PS50005">
    <property type="entry name" value="TPR"/>
    <property type="match status" value="1"/>
</dbReference>
<accession>A0ABW8JQN6</accession>
<dbReference type="Gene3D" id="3.40.50.300">
    <property type="entry name" value="P-loop containing nucleotide triphosphate hydrolases"/>
    <property type="match status" value="1"/>
</dbReference>
<proteinExistence type="predicted"/>
<dbReference type="SMART" id="SM00028">
    <property type="entry name" value="TPR"/>
    <property type="match status" value="2"/>
</dbReference>
<evidence type="ECO:0000313" key="3">
    <source>
        <dbReference type="EMBL" id="MFK2902784.1"/>
    </source>
</evidence>
<sequence length="607" mass="67052">MTVADDATLIALLQQERWSDLEHAAHGRVQVDPASVLALFALATARRESGKLETAVEAYVRLTTLEPSDPAHLQNLAAVERQLGRRAEAEVHYARALALSPGNPELLLDAGLLALDDARLFDARDRLAAAVRTAPGWPVPLVFLARCQAELCEDDQVRHCLDRLPLEQLPPDLCLEVGNLAAQIGDTDLASQQWERARRDPAWRDRATALLAGLHERLNRVDAARELLATLPAPAAAGDPVTRQEILQSMAAVAARDRHVDAAVDSYQALLASPLGDAVRARVGFDLGRLLVDQRGREFEALATLGAAHACQVSMLERAMPAFVEAPPEPLTLALADLPEGWMPLSQGAPAANASPVFVVGFPRSGTTLLEQMLDAHPALVSMDERTFIQDAIDDMQRDNGLIYPDGLARLDARDLDRLRARYFERVATQVALAPGVRLVDKNPLNILRLPMMAALFPNARYILALRHPCDVLLSCYMQNFRSPVFQYLCRDLPSIATAYANAMQGWMHTTGILSPACLTVRYEDLLDDFEGTTTELARFLDLPDAQPMLRYHQHAQAKGYISTPSYAQVVQPLNRKAAYRWKRFAAAFEEAMPTLQPWLQRWGYES</sequence>
<evidence type="ECO:0000313" key="4">
    <source>
        <dbReference type="Proteomes" id="UP001620460"/>
    </source>
</evidence>
<organism evidence="3 4">
    <name type="scientific">Dyella ginsengisoli</name>
    <dbReference type="NCBI Taxonomy" id="363848"/>
    <lineage>
        <taxon>Bacteria</taxon>
        <taxon>Pseudomonadati</taxon>
        <taxon>Pseudomonadota</taxon>
        <taxon>Gammaproteobacteria</taxon>
        <taxon>Lysobacterales</taxon>
        <taxon>Rhodanobacteraceae</taxon>
        <taxon>Dyella</taxon>
    </lineage>
</organism>
<dbReference type="Gene3D" id="1.25.40.10">
    <property type="entry name" value="Tetratricopeptide repeat domain"/>
    <property type="match status" value="1"/>
</dbReference>
<keyword evidence="1" id="KW-0808">Transferase</keyword>
<evidence type="ECO:0000256" key="1">
    <source>
        <dbReference type="ARBA" id="ARBA00022679"/>
    </source>
</evidence>
<dbReference type="InterPro" id="IPR011990">
    <property type="entry name" value="TPR-like_helical_dom_sf"/>
</dbReference>
<dbReference type="SUPFAM" id="SSF48452">
    <property type="entry name" value="TPR-like"/>
    <property type="match status" value="1"/>
</dbReference>
<name>A0ABW8JQN6_9GAMM</name>
<dbReference type="InterPro" id="IPR019734">
    <property type="entry name" value="TPR_rpt"/>
</dbReference>
<comment type="caution">
    <text evidence="3">The sequence shown here is derived from an EMBL/GenBank/DDBJ whole genome shotgun (WGS) entry which is preliminary data.</text>
</comment>
<reference evidence="3 4" key="1">
    <citation type="submission" date="2020-10" db="EMBL/GenBank/DDBJ databases">
        <title>Phylogeny of dyella-like bacteria.</title>
        <authorList>
            <person name="Fu J."/>
        </authorList>
    </citation>
    <scope>NUCLEOTIDE SEQUENCE [LARGE SCALE GENOMIC DNA]</scope>
    <source>
        <strain evidence="3 4">Gsoil3046</strain>
    </source>
</reference>
<dbReference type="InterPro" id="IPR027417">
    <property type="entry name" value="P-loop_NTPase"/>
</dbReference>
<dbReference type="SUPFAM" id="SSF52540">
    <property type="entry name" value="P-loop containing nucleoside triphosphate hydrolases"/>
    <property type="match status" value="1"/>
</dbReference>
<keyword evidence="4" id="KW-1185">Reference proteome</keyword>
<protein>
    <submittedName>
        <fullName evidence="3">Sulfotransferase</fullName>
    </submittedName>
</protein>